<reference evidence="1 2" key="1">
    <citation type="journal article" date="2023" name="Plants (Basel)">
        <title>Bridging the Gap: Combining Genomics and Transcriptomics Approaches to Understand Stylosanthes scabra, an Orphan Legume from the Brazilian Caatinga.</title>
        <authorList>
            <person name="Ferreira-Neto J.R.C."/>
            <person name="da Silva M.D."/>
            <person name="Binneck E."/>
            <person name="de Melo N.F."/>
            <person name="da Silva R.H."/>
            <person name="de Melo A.L.T.M."/>
            <person name="Pandolfi V."/>
            <person name="Bustamante F.O."/>
            <person name="Brasileiro-Vidal A.C."/>
            <person name="Benko-Iseppon A.M."/>
        </authorList>
    </citation>
    <scope>NUCLEOTIDE SEQUENCE [LARGE SCALE GENOMIC DNA]</scope>
    <source>
        <tissue evidence="1">Leaves</tissue>
    </source>
</reference>
<protein>
    <recommendedName>
        <fullName evidence="3">Secreted protein</fullName>
    </recommendedName>
</protein>
<dbReference type="EMBL" id="JASCZI010060418">
    <property type="protein sequence ID" value="MED6130498.1"/>
    <property type="molecule type" value="Genomic_DNA"/>
</dbReference>
<name>A0ABU6S397_9FABA</name>
<evidence type="ECO:0000313" key="2">
    <source>
        <dbReference type="Proteomes" id="UP001341840"/>
    </source>
</evidence>
<gene>
    <name evidence="1" type="ORF">PIB30_001585</name>
</gene>
<organism evidence="1 2">
    <name type="scientific">Stylosanthes scabra</name>
    <dbReference type="NCBI Taxonomy" id="79078"/>
    <lineage>
        <taxon>Eukaryota</taxon>
        <taxon>Viridiplantae</taxon>
        <taxon>Streptophyta</taxon>
        <taxon>Embryophyta</taxon>
        <taxon>Tracheophyta</taxon>
        <taxon>Spermatophyta</taxon>
        <taxon>Magnoliopsida</taxon>
        <taxon>eudicotyledons</taxon>
        <taxon>Gunneridae</taxon>
        <taxon>Pentapetalae</taxon>
        <taxon>rosids</taxon>
        <taxon>fabids</taxon>
        <taxon>Fabales</taxon>
        <taxon>Fabaceae</taxon>
        <taxon>Papilionoideae</taxon>
        <taxon>50 kb inversion clade</taxon>
        <taxon>dalbergioids sensu lato</taxon>
        <taxon>Dalbergieae</taxon>
        <taxon>Pterocarpus clade</taxon>
        <taxon>Stylosanthes</taxon>
    </lineage>
</organism>
<keyword evidence="2" id="KW-1185">Reference proteome</keyword>
<evidence type="ECO:0000313" key="1">
    <source>
        <dbReference type="EMBL" id="MED6130498.1"/>
    </source>
</evidence>
<evidence type="ECO:0008006" key="3">
    <source>
        <dbReference type="Google" id="ProtNLM"/>
    </source>
</evidence>
<dbReference type="Proteomes" id="UP001341840">
    <property type="component" value="Unassembled WGS sequence"/>
</dbReference>
<proteinExistence type="predicted"/>
<sequence length="108" mass="11612">MGRFGRKTRYQAGSLSLTSLHLNLLPPPESSPCCPRLSRCRASAACVTGPESCACACRRPCVASSRHRAAAGRVFPAFRRLYHPVTVLPPLVCSPRRASVTGFGFHSA</sequence>
<comment type="caution">
    <text evidence="1">The sequence shown here is derived from an EMBL/GenBank/DDBJ whole genome shotgun (WGS) entry which is preliminary data.</text>
</comment>
<accession>A0ABU6S397</accession>